<feature type="region of interest" description="Disordered" evidence="1">
    <location>
        <begin position="1"/>
        <end position="28"/>
    </location>
</feature>
<protein>
    <submittedName>
        <fullName evidence="2">Uncharacterized protein</fullName>
    </submittedName>
</protein>
<evidence type="ECO:0000313" key="2">
    <source>
        <dbReference type="EMBL" id="KAK7362366.1"/>
    </source>
</evidence>
<keyword evidence="3" id="KW-1185">Reference proteome</keyword>
<feature type="region of interest" description="Disordered" evidence="1">
    <location>
        <begin position="89"/>
        <end position="118"/>
    </location>
</feature>
<gene>
    <name evidence="2" type="ORF">VNO77_04477</name>
</gene>
<sequence length="209" mass="23306">MAMQGRLTRGSCKTKGGYGPPPRRSQPIFERGVVSGVKTSLLAFEIRAANKPHAVTHEWQDPSSNPRLLRGVLEDFRDSSLALSLRPFDCSSTEGSRSSSRRYDHHNRAHRDASLLRLSEPTSIAPHSSESAADRVVLSPWAEALEKPWQPEDDPSQTSRLACERRRGVWRRTTLRLLKGVSREMDADGGSRREENGLTLPNEVVPIDS</sequence>
<feature type="region of interest" description="Disordered" evidence="1">
    <location>
        <begin position="182"/>
        <end position="209"/>
    </location>
</feature>
<feature type="compositionally biased region" description="Basic and acidic residues" evidence="1">
    <location>
        <begin position="182"/>
        <end position="196"/>
    </location>
</feature>
<evidence type="ECO:0000313" key="3">
    <source>
        <dbReference type="Proteomes" id="UP001367508"/>
    </source>
</evidence>
<name>A0AAN9MYL4_CANGL</name>
<accession>A0AAN9MYL4</accession>
<organism evidence="2 3">
    <name type="scientific">Canavalia gladiata</name>
    <name type="common">Sword bean</name>
    <name type="synonym">Dolichos gladiatus</name>
    <dbReference type="NCBI Taxonomy" id="3824"/>
    <lineage>
        <taxon>Eukaryota</taxon>
        <taxon>Viridiplantae</taxon>
        <taxon>Streptophyta</taxon>
        <taxon>Embryophyta</taxon>
        <taxon>Tracheophyta</taxon>
        <taxon>Spermatophyta</taxon>
        <taxon>Magnoliopsida</taxon>
        <taxon>eudicotyledons</taxon>
        <taxon>Gunneridae</taxon>
        <taxon>Pentapetalae</taxon>
        <taxon>rosids</taxon>
        <taxon>fabids</taxon>
        <taxon>Fabales</taxon>
        <taxon>Fabaceae</taxon>
        <taxon>Papilionoideae</taxon>
        <taxon>50 kb inversion clade</taxon>
        <taxon>NPAAA clade</taxon>
        <taxon>indigoferoid/millettioid clade</taxon>
        <taxon>Phaseoleae</taxon>
        <taxon>Canavalia</taxon>
    </lineage>
</organism>
<proteinExistence type="predicted"/>
<dbReference type="AlphaFoldDB" id="A0AAN9MYL4"/>
<feature type="compositionally biased region" description="Basic residues" evidence="1">
    <location>
        <begin position="99"/>
        <end position="109"/>
    </location>
</feature>
<dbReference type="Proteomes" id="UP001367508">
    <property type="component" value="Unassembled WGS sequence"/>
</dbReference>
<reference evidence="2 3" key="1">
    <citation type="submission" date="2024-01" db="EMBL/GenBank/DDBJ databases">
        <title>The genomes of 5 underutilized Papilionoideae crops provide insights into root nodulation and disease resistanc.</title>
        <authorList>
            <person name="Jiang F."/>
        </authorList>
    </citation>
    <scope>NUCLEOTIDE SEQUENCE [LARGE SCALE GENOMIC DNA]</scope>
    <source>
        <strain evidence="2">LVBAO_FW01</strain>
        <tissue evidence="2">Leaves</tissue>
    </source>
</reference>
<dbReference type="EMBL" id="JAYMYQ010000001">
    <property type="protein sequence ID" value="KAK7362366.1"/>
    <property type="molecule type" value="Genomic_DNA"/>
</dbReference>
<comment type="caution">
    <text evidence="2">The sequence shown here is derived from an EMBL/GenBank/DDBJ whole genome shotgun (WGS) entry which is preliminary data.</text>
</comment>
<evidence type="ECO:0000256" key="1">
    <source>
        <dbReference type="SAM" id="MobiDB-lite"/>
    </source>
</evidence>